<evidence type="ECO:0000313" key="2">
    <source>
        <dbReference type="EMBL" id="TRY61819.1"/>
    </source>
</evidence>
<reference evidence="2 3" key="1">
    <citation type="journal article" date="2018" name="Nat. Ecol. Evol.">
        <title>Genomic signatures of mitonuclear coevolution across populations of Tigriopus californicus.</title>
        <authorList>
            <person name="Barreto F.S."/>
            <person name="Watson E.T."/>
            <person name="Lima T.G."/>
            <person name="Willett C.S."/>
            <person name="Edmands S."/>
            <person name="Li W."/>
            <person name="Burton R.S."/>
        </authorList>
    </citation>
    <scope>NUCLEOTIDE SEQUENCE [LARGE SCALE GENOMIC DNA]</scope>
    <source>
        <strain evidence="2 3">San Diego</strain>
    </source>
</reference>
<protein>
    <recommendedName>
        <fullName evidence="4">Transmembrane protein 223</fullName>
    </recommendedName>
</protein>
<gene>
    <name evidence="2" type="ORF">TCAL_04387</name>
</gene>
<dbReference type="STRING" id="6832.A0A553N8X3"/>
<dbReference type="InterPro" id="IPR045325">
    <property type="entry name" value="TMEM70/TMEM186/TMEM223"/>
</dbReference>
<dbReference type="AlphaFoldDB" id="A0A553N8X3"/>
<dbReference type="Pfam" id="PF06979">
    <property type="entry name" value="TMEM70"/>
    <property type="match status" value="1"/>
</dbReference>
<feature type="transmembrane region" description="Helical" evidence="1">
    <location>
        <begin position="111"/>
        <end position="132"/>
    </location>
</feature>
<keyword evidence="1" id="KW-1133">Transmembrane helix</keyword>
<sequence>MFGLRLLTRPLSIGWPRLIPRRNYDAGYKLREETRWRENLEVLARKDVTLFHYENPTRMALFNGVAAALGPLWVYLGSFAYGLASKMDPYREKMAELDQSPMWILDNVDQASRGVGTAFCLFGLSLSTYWLLRSRHTVRRLILRKGGKLLTIVTYGFVGTGSKTITLPVTQCAAVHQKFQGKRRMFITVNDYYFKFQLNVEKGTFLNKPLFDRTVGISKMV</sequence>
<name>A0A553N8X3_TIGCA</name>
<keyword evidence="1" id="KW-0812">Transmembrane</keyword>
<dbReference type="PANTHER" id="PTHR14549:SF2">
    <property type="entry name" value="TRANSMEMBRANE PROTEIN 223"/>
    <property type="match status" value="1"/>
</dbReference>
<evidence type="ECO:0000256" key="1">
    <source>
        <dbReference type="SAM" id="Phobius"/>
    </source>
</evidence>
<accession>A0A553N8X3</accession>
<dbReference type="PANTHER" id="PTHR14549">
    <property type="entry name" value="TRANSMEMBRANE PROTEIN 223"/>
    <property type="match status" value="1"/>
</dbReference>
<proteinExistence type="predicted"/>
<organism evidence="2 3">
    <name type="scientific">Tigriopus californicus</name>
    <name type="common">Marine copepod</name>
    <dbReference type="NCBI Taxonomy" id="6832"/>
    <lineage>
        <taxon>Eukaryota</taxon>
        <taxon>Metazoa</taxon>
        <taxon>Ecdysozoa</taxon>
        <taxon>Arthropoda</taxon>
        <taxon>Crustacea</taxon>
        <taxon>Multicrustacea</taxon>
        <taxon>Hexanauplia</taxon>
        <taxon>Copepoda</taxon>
        <taxon>Harpacticoida</taxon>
        <taxon>Harpacticidae</taxon>
        <taxon>Tigriopus</taxon>
    </lineage>
</organism>
<keyword evidence="1" id="KW-0472">Membrane</keyword>
<dbReference type="InterPro" id="IPR026100">
    <property type="entry name" value="Tmem223"/>
</dbReference>
<keyword evidence="3" id="KW-1185">Reference proteome</keyword>
<evidence type="ECO:0008006" key="4">
    <source>
        <dbReference type="Google" id="ProtNLM"/>
    </source>
</evidence>
<comment type="caution">
    <text evidence="2">The sequence shown here is derived from an EMBL/GenBank/DDBJ whole genome shotgun (WGS) entry which is preliminary data.</text>
</comment>
<dbReference type="EMBL" id="VCGU01000459">
    <property type="protein sequence ID" value="TRY61819.1"/>
    <property type="molecule type" value="Genomic_DNA"/>
</dbReference>
<feature type="transmembrane region" description="Helical" evidence="1">
    <location>
        <begin position="60"/>
        <end position="84"/>
    </location>
</feature>
<evidence type="ECO:0000313" key="3">
    <source>
        <dbReference type="Proteomes" id="UP000318571"/>
    </source>
</evidence>
<dbReference type="Proteomes" id="UP000318571">
    <property type="component" value="Chromosome 8"/>
</dbReference>
<dbReference type="GO" id="GO:0005739">
    <property type="term" value="C:mitochondrion"/>
    <property type="evidence" value="ECO:0007669"/>
    <property type="project" value="TreeGrafter"/>
</dbReference>